<dbReference type="Pfam" id="PF07428">
    <property type="entry name" value="Tri3"/>
    <property type="match status" value="1"/>
</dbReference>
<gene>
    <name evidence="4" type="ORF">PAC_01818</name>
</gene>
<dbReference type="EMBL" id="FJOG01000002">
    <property type="protein sequence ID" value="CZR51941.1"/>
    <property type="molecule type" value="Genomic_DNA"/>
</dbReference>
<sequence>MTSTPPLNLESYAWKQLSDKPSVWQRPALAGESMWIPRSKDLHELFICSTLTFKPPVLRRTFNESTKSAWTTLRFHVPELGLSTKSGRDGKSFMQYHAPSVQAANAWISRTSSFQSGSSKQDFDVLRKTVLDAKQDHDADNAFLLSRAILEDENKGGNRAELVKHAQIMIYVDHQVADGIGARILLGKYLTLLSSDLGRDADDVERDIRWEDSWKNLSPPWITLMNSDQIISGLEYEDNAAENQNVILNKLKHNPGLPLLPSPHHNLPPTQETHFTILSTHQTTALLSAIKHVISPTSNITHLGHAAMVLAILRSIQLPTTTRALYSPCWLNGRRYLRDSELAKSYVPICQSFAPVVFDGMEELVLSPEATKGELGAKLIRACRVATGEYGMIKARKSMLPECVVLFEELGQKMALSAEQNKKSASEGETKKSEEPQTADPFFLSDGVTEQYISHSYPISSPEPLITVDDVQFAASSEKNLIVRMSSWRGQTTISGEWKGCDFDKVVIVRFLEEMFKIMFSIVDDKDI</sequence>
<protein>
    <submittedName>
        <fullName evidence="4">Uncharacterized protein</fullName>
    </submittedName>
</protein>
<name>A0A1L7WGN1_9HELO</name>
<evidence type="ECO:0000256" key="1">
    <source>
        <dbReference type="ARBA" id="ARBA00006439"/>
    </source>
</evidence>
<dbReference type="PANTHER" id="PTHR42034">
    <property type="entry name" value="CHROMOSOME 7, WHOLE GENOME SHOTGUN SEQUENCE-RELATED"/>
    <property type="match status" value="1"/>
</dbReference>
<dbReference type="Gene3D" id="3.30.559.30">
    <property type="entry name" value="Nonribosomal peptide synthetase, condensation domain"/>
    <property type="match status" value="1"/>
</dbReference>
<keyword evidence="5" id="KW-1185">Reference proteome</keyword>
<evidence type="ECO:0000256" key="2">
    <source>
        <dbReference type="ARBA" id="ARBA00022679"/>
    </source>
</evidence>
<keyword evidence="2" id="KW-0808">Transferase</keyword>
<feature type="compositionally biased region" description="Basic and acidic residues" evidence="3">
    <location>
        <begin position="420"/>
        <end position="435"/>
    </location>
</feature>
<feature type="region of interest" description="Disordered" evidence="3">
    <location>
        <begin position="418"/>
        <end position="440"/>
    </location>
</feature>
<dbReference type="GO" id="GO:0016407">
    <property type="term" value="F:acetyltransferase activity"/>
    <property type="evidence" value="ECO:0007669"/>
    <property type="project" value="InterPro"/>
</dbReference>
<dbReference type="GO" id="GO:0043386">
    <property type="term" value="P:mycotoxin biosynthetic process"/>
    <property type="evidence" value="ECO:0007669"/>
    <property type="project" value="InterPro"/>
</dbReference>
<dbReference type="InterPro" id="IPR023213">
    <property type="entry name" value="CAT-like_dom_sf"/>
</dbReference>
<comment type="similarity">
    <text evidence="1">Belongs to the trichothecene O-acetyltransferase family.</text>
</comment>
<evidence type="ECO:0000313" key="5">
    <source>
        <dbReference type="Proteomes" id="UP000184330"/>
    </source>
</evidence>
<dbReference type="Proteomes" id="UP000184330">
    <property type="component" value="Unassembled WGS sequence"/>
</dbReference>
<dbReference type="PANTHER" id="PTHR42034:SF1">
    <property type="entry name" value="CONDENSATION DOMAIN-CONTAINING PROTEIN"/>
    <property type="match status" value="1"/>
</dbReference>
<dbReference type="InterPro" id="IPR009992">
    <property type="entry name" value="Tri3/Sat12/Sat16/Mac1"/>
</dbReference>
<proteinExistence type="inferred from homology"/>
<organism evidence="4 5">
    <name type="scientific">Phialocephala subalpina</name>
    <dbReference type="NCBI Taxonomy" id="576137"/>
    <lineage>
        <taxon>Eukaryota</taxon>
        <taxon>Fungi</taxon>
        <taxon>Dikarya</taxon>
        <taxon>Ascomycota</taxon>
        <taxon>Pezizomycotina</taxon>
        <taxon>Leotiomycetes</taxon>
        <taxon>Helotiales</taxon>
        <taxon>Mollisiaceae</taxon>
        <taxon>Phialocephala</taxon>
        <taxon>Phialocephala fortinii species complex</taxon>
    </lineage>
</organism>
<evidence type="ECO:0000313" key="4">
    <source>
        <dbReference type="EMBL" id="CZR51941.1"/>
    </source>
</evidence>
<reference evidence="4 5" key="1">
    <citation type="submission" date="2016-03" db="EMBL/GenBank/DDBJ databases">
        <authorList>
            <person name="Ploux O."/>
        </authorList>
    </citation>
    <scope>NUCLEOTIDE SEQUENCE [LARGE SCALE GENOMIC DNA]</scope>
    <source>
        <strain evidence="4 5">UAMH 11012</strain>
    </source>
</reference>
<dbReference type="OrthoDB" id="2548233at2759"/>
<accession>A0A1L7WGN1</accession>
<dbReference type="AlphaFoldDB" id="A0A1L7WGN1"/>
<evidence type="ECO:0000256" key="3">
    <source>
        <dbReference type="SAM" id="MobiDB-lite"/>
    </source>
</evidence>
<dbReference type="Gene3D" id="3.30.559.10">
    <property type="entry name" value="Chloramphenicol acetyltransferase-like domain"/>
    <property type="match status" value="1"/>
</dbReference>